<gene>
    <name evidence="2" type="ORF">EG68_11421</name>
</gene>
<protein>
    <recommendedName>
        <fullName evidence="1">DNA polymerase epsilon subunit B N-terminal domain-containing protein</fullName>
    </recommendedName>
</protein>
<dbReference type="PANTHER" id="PTHR12708:SF0">
    <property type="entry name" value="DNA POLYMERASE EPSILON SUBUNIT 2"/>
    <property type="match status" value="1"/>
</dbReference>
<dbReference type="InterPro" id="IPR016266">
    <property type="entry name" value="POLE2"/>
</dbReference>
<dbReference type="Gene3D" id="1.10.8.60">
    <property type="match status" value="1"/>
</dbReference>
<name>A0A8S9YLP4_9TREM</name>
<sequence length="304" mass="34428">MRSDMLNQSVQSIEKRSTYMTKNLPCSLGRIFSSAFNSVRNNFSLPTLDQNPGFSIDTMNVTKADVDKPFKLNGLFLAPDASAYLLQIAQRVDSSKRQKVLRRIVETILKQKIDETRITKTLCEQAVNECKADRSVDNPVLYVIDAFEVPRFHYSKSLKKFIPLESTSMNRQMDSIFPASAQAKAFLYAHRYEVVHQRVLRHQLFSQTSANGSTSLDGSQMASYRIRPIEYLLASGSKIDSVIVLGMLCQLREGDWHLEDPTGIVRLNLSQAVFHECNRALWLYSTGALKTLQKLTTGRIHLDA</sequence>
<proteinExistence type="predicted"/>
<dbReference type="GO" id="GO:0003677">
    <property type="term" value="F:DNA binding"/>
    <property type="evidence" value="ECO:0007669"/>
    <property type="project" value="InterPro"/>
</dbReference>
<dbReference type="Pfam" id="PF12213">
    <property type="entry name" value="Dpoe2NT"/>
    <property type="match status" value="1"/>
</dbReference>
<dbReference type="Proteomes" id="UP000822476">
    <property type="component" value="Unassembled WGS sequence"/>
</dbReference>
<reference evidence="2" key="1">
    <citation type="submission" date="2019-07" db="EMBL/GenBank/DDBJ databases">
        <title>Annotation for the trematode Paragonimus miyazaki's.</title>
        <authorList>
            <person name="Choi Y.-J."/>
        </authorList>
    </citation>
    <scope>NUCLEOTIDE SEQUENCE</scope>
    <source>
        <strain evidence="2">Japan</strain>
    </source>
</reference>
<dbReference type="PANTHER" id="PTHR12708">
    <property type="entry name" value="DNA POLYMERASE EPSILON SUBUNIT B"/>
    <property type="match status" value="1"/>
</dbReference>
<dbReference type="OrthoDB" id="10254730at2759"/>
<dbReference type="InterPro" id="IPR024639">
    <property type="entry name" value="DNA_pol_e_bsu_N"/>
</dbReference>
<feature type="domain" description="DNA polymerase epsilon subunit B N-terminal" evidence="1">
    <location>
        <begin position="65"/>
        <end position="130"/>
    </location>
</feature>
<evidence type="ECO:0000259" key="1">
    <source>
        <dbReference type="Pfam" id="PF12213"/>
    </source>
</evidence>
<evidence type="ECO:0000313" key="3">
    <source>
        <dbReference type="Proteomes" id="UP000822476"/>
    </source>
</evidence>
<keyword evidence="3" id="KW-1185">Reference proteome</keyword>
<dbReference type="AlphaFoldDB" id="A0A8S9YLP4"/>
<accession>A0A8S9YLP4</accession>
<dbReference type="GO" id="GO:0008622">
    <property type="term" value="C:epsilon DNA polymerase complex"/>
    <property type="evidence" value="ECO:0007669"/>
    <property type="project" value="InterPro"/>
</dbReference>
<dbReference type="GO" id="GO:0042276">
    <property type="term" value="P:error-prone translesion synthesis"/>
    <property type="evidence" value="ECO:0007669"/>
    <property type="project" value="TreeGrafter"/>
</dbReference>
<evidence type="ECO:0000313" key="2">
    <source>
        <dbReference type="EMBL" id="KAF7235764.1"/>
    </source>
</evidence>
<organism evidence="2 3">
    <name type="scientific">Paragonimus skrjabini miyazakii</name>
    <dbReference type="NCBI Taxonomy" id="59628"/>
    <lineage>
        <taxon>Eukaryota</taxon>
        <taxon>Metazoa</taxon>
        <taxon>Spiralia</taxon>
        <taxon>Lophotrochozoa</taxon>
        <taxon>Platyhelminthes</taxon>
        <taxon>Trematoda</taxon>
        <taxon>Digenea</taxon>
        <taxon>Plagiorchiida</taxon>
        <taxon>Troglotremata</taxon>
        <taxon>Troglotrematidae</taxon>
        <taxon>Paragonimus</taxon>
    </lineage>
</organism>
<comment type="caution">
    <text evidence="2">The sequence shown here is derived from an EMBL/GenBank/DDBJ whole genome shotgun (WGS) entry which is preliminary data.</text>
</comment>
<dbReference type="GO" id="GO:0006261">
    <property type="term" value="P:DNA-templated DNA replication"/>
    <property type="evidence" value="ECO:0007669"/>
    <property type="project" value="InterPro"/>
</dbReference>
<dbReference type="EMBL" id="JTDE01008108">
    <property type="protein sequence ID" value="KAF7235764.1"/>
    <property type="molecule type" value="Genomic_DNA"/>
</dbReference>